<name>A0A182SQ25_9DIPT</name>
<evidence type="ECO:0000313" key="3">
    <source>
        <dbReference type="Proteomes" id="UP000075901"/>
    </source>
</evidence>
<sequence>MNKYVCFISHSSITSRCTAPTSSSDCQHILDRSFSSQRYNNPQWYGTNTHATNLSNGCHGSGTYPGGTGLQRCLSTSQFMNGGLNLSSGGIGPNATATTTSAGQPGGRLLGNSQSLDNPASGTGHSYHSQFCGQGAGQPHGRLHKSLSFAFQTPMFTDDPIHHTCHQVSGYAADYPPPSRCYSRFSIPRFYGQQANEDEIMRKYPSHNLVLGRLCSGPVLNRSISKDQKHFPTGPEGVSPQKQAQLAAGGTSRRRRLSFESFNDRDDKLLVANTISFINADCTKRRKVNGFVAHRLPPFAKLYIVRCYSHLPACGKVPSIII</sequence>
<dbReference type="Proteomes" id="UP000075901">
    <property type="component" value="Unassembled WGS sequence"/>
</dbReference>
<reference evidence="2" key="2">
    <citation type="submission" date="2020-05" db="UniProtKB">
        <authorList>
            <consortium name="EnsemblMetazoa"/>
        </authorList>
    </citation>
    <scope>IDENTIFICATION</scope>
    <source>
        <strain evidence="2">maculatus3</strain>
    </source>
</reference>
<organism evidence="2 3">
    <name type="scientific">Anopheles maculatus</name>
    <dbReference type="NCBI Taxonomy" id="74869"/>
    <lineage>
        <taxon>Eukaryota</taxon>
        <taxon>Metazoa</taxon>
        <taxon>Ecdysozoa</taxon>
        <taxon>Arthropoda</taxon>
        <taxon>Hexapoda</taxon>
        <taxon>Insecta</taxon>
        <taxon>Pterygota</taxon>
        <taxon>Neoptera</taxon>
        <taxon>Endopterygota</taxon>
        <taxon>Diptera</taxon>
        <taxon>Nematocera</taxon>
        <taxon>Culicoidea</taxon>
        <taxon>Culicidae</taxon>
        <taxon>Anophelinae</taxon>
        <taxon>Anopheles</taxon>
        <taxon>Anopheles maculatus group</taxon>
    </lineage>
</organism>
<evidence type="ECO:0000313" key="2">
    <source>
        <dbReference type="EnsemblMetazoa" id="AMAM011144-PA"/>
    </source>
</evidence>
<dbReference type="EnsemblMetazoa" id="AMAM011144-RA">
    <property type="protein sequence ID" value="AMAM011144-PA"/>
    <property type="gene ID" value="AMAM011144"/>
</dbReference>
<dbReference type="VEuPathDB" id="VectorBase:AMAM011144"/>
<feature type="region of interest" description="Disordered" evidence="1">
    <location>
        <begin position="226"/>
        <end position="250"/>
    </location>
</feature>
<feature type="compositionally biased region" description="Polar residues" evidence="1">
    <location>
        <begin position="111"/>
        <end position="132"/>
    </location>
</feature>
<keyword evidence="3" id="KW-1185">Reference proteome</keyword>
<dbReference type="AlphaFoldDB" id="A0A182SQ25"/>
<feature type="region of interest" description="Disordered" evidence="1">
    <location>
        <begin position="91"/>
        <end position="139"/>
    </location>
</feature>
<protein>
    <submittedName>
        <fullName evidence="2">Uncharacterized protein</fullName>
    </submittedName>
</protein>
<reference evidence="3" key="1">
    <citation type="submission" date="2013-09" db="EMBL/GenBank/DDBJ databases">
        <title>The Genome Sequence of Anopheles maculatus species B.</title>
        <authorList>
            <consortium name="The Broad Institute Genomics Platform"/>
            <person name="Neafsey D.E."/>
            <person name="Besansky N."/>
            <person name="Howell P."/>
            <person name="Walton C."/>
            <person name="Young S.K."/>
            <person name="Zeng Q."/>
            <person name="Gargeya S."/>
            <person name="Fitzgerald M."/>
            <person name="Haas B."/>
            <person name="Abouelleil A."/>
            <person name="Allen A.W."/>
            <person name="Alvarado L."/>
            <person name="Arachchi H.M."/>
            <person name="Berlin A.M."/>
            <person name="Chapman S.B."/>
            <person name="Gainer-Dewar J."/>
            <person name="Goldberg J."/>
            <person name="Griggs A."/>
            <person name="Gujja S."/>
            <person name="Hansen M."/>
            <person name="Howarth C."/>
            <person name="Imamovic A."/>
            <person name="Ireland A."/>
            <person name="Larimer J."/>
            <person name="McCowan C."/>
            <person name="Murphy C."/>
            <person name="Pearson M."/>
            <person name="Poon T.W."/>
            <person name="Priest M."/>
            <person name="Roberts A."/>
            <person name="Saif S."/>
            <person name="Shea T."/>
            <person name="Sisk P."/>
            <person name="Sykes S."/>
            <person name="Wortman J."/>
            <person name="Nusbaum C."/>
            <person name="Birren B."/>
        </authorList>
    </citation>
    <scope>NUCLEOTIDE SEQUENCE [LARGE SCALE GENOMIC DNA]</scope>
    <source>
        <strain evidence="3">maculatus3</strain>
    </source>
</reference>
<evidence type="ECO:0000256" key="1">
    <source>
        <dbReference type="SAM" id="MobiDB-lite"/>
    </source>
</evidence>
<proteinExistence type="predicted"/>
<accession>A0A182SQ25</accession>